<accession>A0RXM0</accession>
<dbReference type="AlphaFoldDB" id="A0RXM0"/>
<gene>
    <name evidence="1" type="ordered locus">CENSYa_1465</name>
</gene>
<name>A0RXM0_CENSY</name>
<dbReference type="HOGENOM" id="CLU_1412307_0_0_2"/>
<sequence length="188" mass="21714">MDVSGNPREGDYKFMGIVVGSQEIFDRIMKNFNSDPRHDTRYKTNTNRRFFISKLKLKNKEVVALAVTINRDDIINKVRGQLRIKQKGVSSGKIYKAYNYLVWNRSRDRIQEFIVDHHLELCDVIFQCDRDCRMFAKENGLHNADPGNAHFVADLIAWARNNGINIPGMVTIDVTDRLVEALKKSVLN</sequence>
<evidence type="ECO:0000313" key="2">
    <source>
        <dbReference type="Proteomes" id="UP000000758"/>
    </source>
</evidence>
<proteinExistence type="predicted"/>
<evidence type="ECO:0000313" key="1">
    <source>
        <dbReference type="EMBL" id="ABK78087.1"/>
    </source>
</evidence>
<dbReference type="EnsemblBacteria" id="ABK78087">
    <property type="protein sequence ID" value="ABK78087"/>
    <property type="gene ID" value="CENSYa_1465"/>
</dbReference>
<dbReference type="KEGG" id="csy:CENSYa_1465"/>
<reference evidence="1 2" key="1">
    <citation type="journal article" date="2006" name="Proc. Natl. Acad. Sci. U.S.A.">
        <title>Genomic analysis of the uncultivated marine crenarchaeote Cenarchaeum symbiosum.</title>
        <authorList>
            <person name="Hallam S.J."/>
            <person name="Konstantinidis K.T."/>
            <person name="Putnam N."/>
            <person name="Schleper C."/>
            <person name="Watanabe Y."/>
            <person name="Sugahara J."/>
            <person name="Preston C."/>
            <person name="de la Torre J."/>
            <person name="Richardson P.M."/>
            <person name="DeLong E.F."/>
        </authorList>
    </citation>
    <scope>NUCLEOTIDE SEQUENCE [LARGE SCALE GENOMIC DNA]</scope>
    <source>
        <strain evidence="2">A</strain>
    </source>
</reference>
<organism evidence="1 2">
    <name type="scientific">Cenarchaeum symbiosum (strain A)</name>
    <dbReference type="NCBI Taxonomy" id="414004"/>
    <lineage>
        <taxon>Archaea</taxon>
        <taxon>Nitrososphaerota</taxon>
        <taxon>Candidatus Cenarchaeales</taxon>
        <taxon>Candidatus Cenarchaeaceae</taxon>
        <taxon>Candidatus Cenarchaeum</taxon>
    </lineage>
</organism>
<keyword evidence="2" id="KW-1185">Reference proteome</keyword>
<protein>
    <submittedName>
        <fullName evidence="1">Uncharacterized protein</fullName>
    </submittedName>
</protein>
<dbReference type="EMBL" id="DP000238">
    <property type="protein sequence ID" value="ABK78087.1"/>
    <property type="molecule type" value="Genomic_DNA"/>
</dbReference>
<dbReference type="STRING" id="414004.CENSYa_1465"/>
<dbReference type="Proteomes" id="UP000000758">
    <property type="component" value="Chromosome"/>
</dbReference>